<evidence type="ECO:0000256" key="6">
    <source>
        <dbReference type="ARBA" id="ARBA00023315"/>
    </source>
</evidence>
<evidence type="ECO:0000256" key="5">
    <source>
        <dbReference type="ARBA" id="ARBA00023136"/>
    </source>
</evidence>
<sequence length="285" mass="33454">MSLFFFFIHHLGHFLPRPVAEFITRRIADICYFTLYREGRNNYLKNIEPAIGGFSSKREMLEMGLKGVRDFAVFVYEFLLVPRLKKWNYKRFMIPVNFERAAEAFKKGKGVIILTAHLGNYEWGAVLLRLLGYPLSVITIKSDNQYITEFYEHKRRSQEIEVIYTGKASIGAIKSLKRGKMVAIVGDRVFTEDGIEVEIFGKKTLLPKGPFYLALLTGSPIIPAFSVKERDGKYHVYFEPEIKIEQYGDTELTIEKNIDKWAKILEKYIKRYPEQWHRFDRVWIE</sequence>
<evidence type="ECO:0000256" key="3">
    <source>
        <dbReference type="ARBA" id="ARBA00022519"/>
    </source>
</evidence>
<dbReference type="Proteomes" id="UP000885847">
    <property type="component" value="Unassembled WGS sequence"/>
</dbReference>
<evidence type="ECO:0000256" key="1">
    <source>
        <dbReference type="ARBA" id="ARBA00004533"/>
    </source>
</evidence>
<reference evidence="7" key="1">
    <citation type="journal article" date="2020" name="mSystems">
        <title>Genome- and Community-Level Interaction Insights into Carbon Utilization and Element Cycling Functions of Hydrothermarchaeota in Hydrothermal Sediment.</title>
        <authorList>
            <person name="Zhou Z."/>
            <person name="Liu Y."/>
            <person name="Xu W."/>
            <person name="Pan J."/>
            <person name="Luo Z.H."/>
            <person name="Li M."/>
        </authorList>
    </citation>
    <scope>NUCLEOTIDE SEQUENCE [LARGE SCALE GENOMIC DNA]</scope>
    <source>
        <strain evidence="7">HyVt-102</strain>
    </source>
</reference>
<keyword evidence="3" id="KW-0997">Cell inner membrane</keyword>
<comment type="caution">
    <text evidence="7">The sequence shown here is derived from an EMBL/GenBank/DDBJ whole genome shotgun (WGS) entry which is preliminary data.</text>
</comment>
<dbReference type="GO" id="GO:0009247">
    <property type="term" value="P:glycolipid biosynthetic process"/>
    <property type="evidence" value="ECO:0007669"/>
    <property type="project" value="UniProtKB-ARBA"/>
</dbReference>
<dbReference type="EMBL" id="DQWE01000231">
    <property type="protein sequence ID" value="HDI83099.1"/>
    <property type="molecule type" value="Genomic_DNA"/>
</dbReference>
<dbReference type="PANTHER" id="PTHR30606:SF10">
    <property type="entry name" value="PHOSPHATIDYLINOSITOL MANNOSIDE ACYLTRANSFERASE"/>
    <property type="match status" value="1"/>
</dbReference>
<proteinExistence type="predicted"/>
<dbReference type="PANTHER" id="PTHR30606">
    <property type="entry name" value="LIPID A BIOSYNTHESIS LAUROYL ACYLTRANSFERASE"/>
    <property type="match status" value="1"/>
</dbReference>
<accession>A0A7C0ZDJ7</accession>
<keyword evidence="2" id="KW-1003">Cell membrane</keyword>
<dbReference type="AlphaFoldDB" id="A0A7C0ZDJ7"/>
<name>A0A7C0ZDJ7_UNCW3</name>
<protein>
    <recommendedName>
        <fullName evidence="8">Lipid A biosynthesis acyltransferase</fullName>
    </recommendedName>
</protein>
<evidence type="ECO:0000256" key="4">
    <source>
        <dbReference type="ARBA" id="ARBA00022679"/>
    </source>
</evidence>
<dbReference type="CDD" id="cd07984">
    <property type="entry name" value="LPLAT_LABLAT-like"/>
    <property type="match status" value="1"/>
</dbReference>
<organism evidence="7">
    <name type="scientific">candidate division WOR-3 bacterium</name>
    <dbReference type="NCBI Taxonomy" id="2052148"/>
    <lineage>
        <taxon>Bacteria</taxon>
        <taxon>Bacteria division WOR-3</taxon>
    </lineage>
</organism>
<keyword evidence="6" id="KW-0012">Acyltransferase</keyword>
<dbReference type="InterPro" id="IPR004960">
    <property type="entry name" value="LipA_acyltrans"/>
</dbReference>
<evidence type="ECO:0000313" key="7">
    <source>
        <dbReference type="EMBL" id="HDI83099.1"/>
    </source>
</evidence>
<dbReference type="GO" id="GO:0005886">
    <property type="term" value="C:plasma membrane"/>
    <property type="evidence" value="ECO:0007669"/>
    <property type="project" value="UniProtKB-SubCell"/>
</dbReference>
<gene>
    <name evidence="7" type="ORF">ENF18_04845</name>
</gene>
<dbReference type="Pfam" id="PF03279">
    <property type="entry name" value="Lip_A_acyltrans"/>
    <property type="match status" value="1"/>
</dbReference>
<dbReference type="GO" id="GO:0016746">
    <property type="term" value="F:acyltransferase activity"/>
    <property type="evidence" value="ECO:0007669"/>
    <property type="project" value="UniProtKB-KW"/>
</dbReference>
<evidence type="ECO:0008006" key="8">
    <source>
        <dbReference type="Google" id="ProtNLM"/>
    </source>
</evidence>
<comment type="subcellular location">
    <subcellularLocation>
        <location evidence="1">Cell inner membrane</location>
    </subcellularLocation>
</comment>
<keyword evidence="5" id="KW-0472">Membrane</keyword>
<evidence type="ECO:0000256" key="2">
    <source>
        <dbReference type="ARBA" id="ARBA00022475"/>
    </source>
</evidence>
<keyword evidence="4" id="KW-0808">Transferase</keyword>